<evidence type="ECO:0000313" key="2">
    <source>
        <dbReference type="Proteomes" id="UP000245942"/>
    </source>
</evidence>
<accession>A0A316U1P4</accession>
<dbReference type="AlphaFoldDB" id="A0A316U1P4"/>
<dbReference type="GeneID" id="37017067"/>
<dbReference type="STRING" id="1684307.A0A316U1P4"/>
<organism evidence="1 2">
    <name type="scientific">Pseudomicrostroma glucosiphilum</name>
    <dbReference type="NCBI Taxonomy" id="1684307"/>
    <lineage>
        <taxon>Eukaryota</taxon>
        <taxon>Fungi</taxon>
        <taxon>Dikarya</taxon>
        <taxon>Basidiomycota</taxon>
        <taxon>Ustilaginomycotina</taxon>
        <taxon>Exobasidiomycetes</taxon>
        <taxon>Microstromatales</taxon>
        <taxon>Microstromatales incertae sedis</taxon>
        <taxon>Pseudomicrostroma</taxon>
    </lineage>
</organism>
<sequence>MDSAKWSRNGNHGDPSIATADLDEMQRKIQDYVARLNAIRTVDRDPLRTVVTPVLVSDRARVRTMRTCWAIRISGTRQGRRAVHHWHPVVDALRELDIYNNHKRNGIPASFKNASEQAQTALLAGLIDTDGWANDNGTSFGFAQSVRHEQILDHARELAGGLGIKAGERRLVRVPNPANPEELVESLNFQLHGPNLAKLQRYLALERKRLRPSWVDAELRSIGVEQLTRAPRGRQIRVRGRESSRVQLAAGYGVTEPREERE</sequence>
<proteinExistence type="predicted"/>
<dbReference type="RefSeq" id="XP_025346452.1">
    <property type="nucleotide sequence ID" value="XM_025495333.1"/>
</dbReference>
<gene>
    <name evidence="1" type="ORF">BCV69DRAFT_49928</name>
</gene>
<protein>
    <submittedName>
        <fullName evidence="1">Uncharacterized protein</fullName>
    </submittedName>
</protein>
<dbReference type="Gene3D" id="3.10.28.10">
    <property type="entry name" value="Homing endonucleases"/>
    <property type="match status" value="1"/>
</dbReference>
<dbReference type="InterPro" id="IPR027434">
    <property type="entry name" value="Homing_endonucl"/>
</dbReference>
<evidence type="ECO:0000313" key="1">
    <source>
        <dbReference type="EMBL" id="PWN19292.1"/>
    </source>
</evidence>
<dbReference type="Proteomes" id="UP000245942">
    <property type="component" value="Unassembled WGS sequence"/>
</dbReference>
<keyword evidence="2" id="KW-1185">Reference proteome</keyword>
<name>A0A316U1P4_9BASI</name>
<dbReference type="EMBL" id="KZ819332">
    <property type="protein sequence ID" value="PWN19292.1"/>
    <property type="molecule type" value="Genomic_DNA"/>
</dbReference>
<reference evidence="1 2" key="1">
    <citation type="journal article" date="2018" name="Mol. Biol. Evol.">
        <title>Broad Genomic Sampling Reveals a Smut Pathogenic Ancestry of the Fungal Clade Ustilaginomycotina.</title>
        <authorList>
            <person name="Kijpornyongpan T."/>
            <person name="Mondo S.J."/>
            <person name="Barry K."/>
            <person name="Sandor L."/>
            <person name="Lee J."/>
            <person name="Lipzen A."/>
            <person name="Pangilinan J."/>
            <person name="LaButti K."/>
            <person name="Hainaut M."/>
            <person name="Henrissat B."/>
            <person name="Grigoriev I.V."/>
            <person name="Spatafora J.W."/>
            <person name="Aime M.C."/>
        </authorList>
    </citation>
    <scope>NUCLEOTIDE SEQUENCE [LARGE SCALE GENOMIC DNA]</scope>
    <source>
        <strain evidence="1 2">MCA 4718</strain>
    </source>
</reference>
<dbReference type="SUPFAM" id="SSF55608">
    <property type="entry name" value="Homing endonucleases"/>
    <property type="match status" value="1"/>
</dbReference>